<comment type="caution">
    <text evidence="1">The sequence shown here is derived from an EMBL/GenBank/DDBJ whole genome shotgun (WGS) entry which is preliminary data.</text>
</comment>
<evidence type="ECO:0000313" key="1">
    <source>
        <dbReference type="EMBL" id="MFC6643560.1"/>
    </source>
</evidence>
<evidence type="ECO:0008006" key="3">
    <source>
        <dbReference type="Google" id="ProtNLM"/>
    </source>
</evidence>
<name>A0ABW1Z3N1_9RHOB</name>
<dbReference type="RefSeq" id="WP_132445997.1">
    <property type="nucleotide sequence ID" value="NZ_JBHSWA010000003.1"/>
</dbReference>
<proteinExistence type="predicted"/>
<organism evidence="1 2">
    <name type="scientific">Sulfitobacter profundi</name>
    <dbReference type="NCBI Taxonomy" id="2679961"/>
    <lineage>
        <taxon>Bacteria</taxon>
        <taxon>Pseudomonadati</taxon>
        <taxon>Pseudomonadota</taxon>
        <taxon>Alphaproteobacteria</taxon>
        <taxon>Rhodobacterales</taxon>
        <taxon>Roseobacteraceae</taxon>
        <taxon>Sulfitobacter</taxon>
    </lineage>
</organism>
<dbReference type="Proteomes" id="UP001596403">
    <property type="component" value="Unassembled WGS sequence"/>
</dbReference>
<gene>
    <name evidence="1" type="ORF">ACFQAU_19440</name>
</gene>
<evidence type="ECO:0000313" key="2">
    <source>
        <dbReference type="Proteomes" id="UP001596403"/>
    </source>
</evidence>
<sequence length="71" mass="8245">MPYFGKYDTPEEILHDDTLDRAQKIELLEQWRDDKKAYMRASDEGMKGTDRTELLRHIKTALNALDASTTS</sequence>
<dbReference type="EMBL" id="JBHSWA010000003">
    <property type="protein sequence ID" value="MFC6643560.1"/>
    <property type="molecule type" value="Genomic_DNA"/>
</dbReference>
<reference evidence="2" key="1">
    <citation type="journal article" date="2019" name="Int. J. Syst. Evol. Microbiol.">
        <title>The Global Catalogue of Microorganisms (GCM) 10K type strain sequencing project: providing services to taxonomists for standard genome sequencing and annotation.</title>
        <authorList>
            <consortium name="The Broad Institute Genomics Platform"/>
            <consortium name="The Broad Institute Genome Sequencing Center for Infectious Disease"/>
            <person name="Wu L."/>
            <person name="Ma J."/>
        </authorList>
    </citation>
    <scope>NUCLEOTIDE SEQUENCE [LARGE SCALE GENOMIC DNA]</scope>
    <source>
        <strain evidence="2">NBRC 111368</strain>
    </source>
</reference>
<protein>
    <recommendedName>
        <fullName evidence="3">XRE family transcriptional regulator</fullName>
    </recommendedName>
</protein>
<accession>A0ABW1Z3N1</accession>
<keyword evidence="2" id="KW-1185">Reference proteome</keyword>